<organism evidence="1 2">
    <name type="scientific">Ferrimicrobium acidiphilum DSM 19497</name>
    <dbReference type="NCBI Taxonomy" id="1121877"/>
    <lineage>
        <taxon>Bacteria</taxon>
        <taxon>Bacillati</taxon>
        <taxon>Actinomycetota</taxon>
        <taxon>Acidimicrobiia</taxon>
        <taxon>Acidimicrobiales</taxon>
        <taxon>Acidimicrobiaceae</taxon>
        <taxon>Ferrimicrobium</taxon>
    </lineage>
</organism>
<gene>
    <name evidence="1" type="ORF">FEAC_20740</name>
</gene>
<evidence type="ECO:0000313" key="1">
    <source>
        <dbReference type="EMBL" id="KJE76212.1"/>
    </source>
</evidence>
<dbReference type="AlphaFoldDB" id="A0A0D8FVE8"/>
<dbReference type="EMBL" id="JXUW01000020">
    <property type="protein sequence ID" value="KJE76212.1"/>
    <property type="molecule type" value="Genomic_DNA"/>
</dbReference>
<dbReference type="Proteomes" id="UP000032336">
    <property type="component" value="Unassembled WGS sequence"/>
</dbReference>
<dbReference type="RefSeq" id="WP_035391732.1">
    <property type="nucleotide sequence ID" value="NZ_JQKF01000058.1"/>
</dbReference>
<accession>A0A0D8FVE8</accession>
<sequence>MTSPSSIAERDEVLRQMVDLWENGVSPQDWPTRLRQIFAQACWPHVRSRLPIRPVLGREHAKALLLVGVFWRGHTTLERVPQWIKDLAAPSVRDQDLEILADHVRHHLGRDISRRKIALNEADGGLD</sequence>
<protein>
    <submittedName>
        <fullName evidence="1">Uncharacterized protein</fullName>
    </submittedName>
</protein>
<keyword evidence="2" id="KW-1185">Reference proteome</keyword>
<reference evidence="1 2" key="1">
    <citation type="submission" date="2015-01" db="EMBL/GenBank/DDBJ databases">
        <title>Draft genome of the acidophilic iron oxidizer Ferrimicrobium acidiphilum strain T23.</title>
        <authorList>
            <person name="Poehlein A."/>
            <person name="Eisen S."/>
            <person name="Schloemann M."/>
            <person name="Johnson B.D."/>
            <person name="Daniel R."/>
            <person name="Muehling M."/>
        </authorList>
    </citation>
    <scope>NUCLEOTIDE SEQUENCE [LARGE SCALE GENOMIC DNA]</scope>
    <source>
        <strain evidence="1 2">T23</strain>
    </source>
</reference>
<dbReference type="GeneID" id="78373159"/>
<comment type="caution">
    <text evidence="1">The sequence shown here is derived from an EMBL/GenBank/DDBJ whole genome shotgun (WGS) entry which is preliminary data.</text>
</comment>
<proteinExistence type="predicted"/>
<evidence type="ECO:0000313" key="2">
    <source>
        <dbReference type="Proteomes" id="UP000032336"/>
    </source>
</evidence>
<name>A0A0D8FVE8_9ACTN</name>